<dbReference type="GO" id="GO:0005829">
    <property type="term" value="C:cytosol"/>
    <property type="evidence" value="ECO:0007669"/>
    <property type="project" value="TreeGrafter"/>
</dbReference>
<dbReference type="SUPFAM" id="SSF55298">
    <property type="entry name" value="YjgF-like"/>
    <property type="match status" value="1"/>
</dbReference>
<dbReference type="Proteomes" id="UP000775872">
    <property type="component" value="Unassembled WGS sequence"/>
</dbReference>
<dbReference type="InterPro" id="IPR035959">
    <property type="entry name" value="RutC-like_sf"/>
</dbReference>
<evidence type="ECO:0000313" key="3">
    <source>
        <dbReference type="Proteomes" id="UP000775872"/>
    </source>
</evidence>
<gene>
    <name evidence="2" type="ORF">CSOL1703_00013906</name>
</gene>
<comment type="caution">
    <text evidence="2">The sequence shown here is derived from an EMBL/GenBank/DDBJ whole genome shotgun (WGS) entry which is preliminary data.</text>
</comment>
<dbReference type="CDD" id="cd00448">
    <property type="entry name" value="YjgF_YER057c_UK114_family"/>
    <property type="match status" value="1"/>
</dbReference>
<dbReference type="Pfam" id="PF01042">
    <property type="entry name" value="Ribonuc_L-PSP"/>
    <property type="match status" value="1"/>
</dbReference>
<reference evidence="2 3" key="2">
    <citation type="submission" date="2021-10" db="EMBL/GenBank/DDBJ databases">
        <authorList>
            <person name="Piombo E."/>
        </authorList>
    </citation>
    <scope>NUCLEOTIDE SEQUENCE [LARGE SCALE GENOMIC DNA]</scope>
</reference>
<evidence type="ECO:0000313" key="2">
    <source>
        <dbReference type="EMBL" id="CAH0050668.1"/>
    </source>
</evidence>
<keyword evidence="3" id="KW-1185">Reference proteome</keyword>
<sequence>MRHLLNAAIAGGVATKDLVFVSGTTPSINGTIPKGIEAQTAAVINNIAAILEEAGTSWEYVLKTTVYLADMGDFSVMNAVYGSMLPSPEPARSTIQVAKLPGDFVIEIEATAAIPRC</sequence>
<dbReference type="PROSITE" id="PS01094">
    <property type="entry name" value="UPF0076"/>
    <property type="match status" value="1"/>
</dbReference>
<protein>
    <submittedName>
        <fullName evidence="2">Uncharacterized protein</fullName>
    </submittedName>
</protein>
<comment type="similarity">
    <text evidence="1">Belongs to the RutC family.</text>
</comment>
<dbReference type="OrthoDB" id="309640at2759"/>
<evidence type="ECO:0000256" key="1">
    <source>
        <dbReference type="ARBA" id="ARBA00010552"/>
    </source>
</evidence>
<name>A0A9N9Z868_9HYPO</name>
<dbReference type="AlphaFoldDB" id="A0A9N9Z868"/>
<dbReference type="InterPro" id="IPR019897">
    <property type="entry name" value="RidA_CS"/>
</dbReference>
<dbReference type="GO" id="GO:0019239">
    <property type="term" value="F:deaminase activity"/>
    <property type="evidence" value="ECO:0007669"/>
    <property type="project" value="TreeGrafter"/>
</dbReference>
<dbReference type="GO" id="GO:0005739">
    <property type="term" value="C:mitochondrion"/>
    <property type="evidence" value="ECO:0007669"/>
    <property type="project" value="TreeGrafter"/>
</dbReference>
<dbReference type="EMBL" id="CABFOC020000038">
    <property type="protein sequence ID" value="CAH0050668.1"/>
    <property type="molecule type" value="Genomic_DNA"/>
</dbReference>
<dbReference type="PANTHER" id="PTHR11803">
    <property type="entry name" value="2-IMINOBUTANOATE/2-IMINOPROPANOATE DEAMINASE RIDA"/>
    <property type="match status" value="1"/>
</dbReference>
<dbReference type="InterPro" id="IPR006175">
    <property type="entry name" value="YjgF/YER057c/UK114"/>
</dbReference>
<accession>A0A9N9Z868</accession>
<dbReference type="PANTHER" id="PTHR11803:SF58">
    <property type="entry name" value="PROTEIN HMF1-RELATED"/>
    <property type="match status" value="1"/>
</dbReference>
<reference evidence="3" key="1">
    <citation type="submission" date="2019-06" db="EMBL/GenBank/DDBJ databases">
        <authorList>
            <person name="Broberg M."/>
        </authorList>
    </citation>
    <scope>NUCLEOTIDE SEQUENCE [LARGE SCALE GENOMIC DNA]</scope>
</reference>
<proteinExistence type="inferred from homology"/>
<dbReference type="Gene3D" id="3.30.1330.40">
    <property type="entry name" value="RutC-like"/>
    <property type="match status" value="1"/>
</dbReference>
<organism evidence="2 3">
    <name type="scientific">Clonostachys solani</name>
    <dbReference type="NCBI Taxonomy" id="160281"/>
    <lineage>
        <taxon>Eukaryota</taxon>
        <taxon>Fungi</taxon>
        <taxon>Dikarya</taxon>
        <taxon>Ascomycota</taxon>
        <taxon>Pezizomycotina</taxon>
        <taxon>Sordariomycetes</taxon>
        <taxon>Hypocreomycetidae</taxon>
        <taxon>Hypocreales</taxon>
        <taxon>Bionectriaceae</taxon>
        <taxon>Clonostachys</taxon>
    </lineage>
</organism>